<dbReference type="PROSITE" id="PS51498">
    <property type="entry name" value="MABP"/>
    <property type="match status" value="1"/>
</dbReference>
<keyword evidence="18" id="KW-1185">Reference proteome</keyword>
<feature type="domain" description="UMA" evidence="15">
    <location>
        <begin position="311"/>
        <end position="359"/>
    </location>
</feature>
<keyword evidence="8" id="KW-0653">Protein transport</keyword>
<accession>A0A7M7Q0E4</accession>
<comment type="subcellular location">
    <subcellularLocation>
        <location evidence="1">Cytoplasm</location>
    </subcellularLocation>
    <subcellularLocation>
        <location evidence="2">Late endosome membrane</location>
        <topology evidence="2">Peripheral membrane protein</topology>
    </subcellularLocation>
</comment>
<dbReference type="Proteomes" id="UP000002358">
    <property type="component" value="Chromosome 2"/>
</dbReference>
<dbReference type="FunFam" id="2.100.10.50:FF:000002">
    <property type="entry name" value="Multivesicular body subunit 12B"/>
    <property type="match status" value="1"/>
</dbReference>
<evidence type="ECO:0000256" key="6">
    <source>
        <dbReference type="ARBA" id="ARBA00022490"/>
    </source>
</evidence>
<dbReference type="GO" id="GO:0000813">
    <property type="term" value="C:ESCRT I complex"/>
    <property type="evidence" value="ECO:0007669"/>
    <property type="project" value="InterPro"/>
</dbReference>
<evidence type="ECO:0000259" key="15">
    <source>
        <dbReference type="PROSITE" id="PS51497"/>
    </source>
</evidence>
<keyword evidence="7" id="KW-0967">Endosome</keyword>
<evidence type="ECO:0000256" key="7">
    <source>
        <dbReference type="ARBA" id="ARBA00022753"/>
    </source>
</evidence>
<evidence type="ECO:0000256" key="3">
    <source>
        <dbReference type="ARBA" id="ARBA00010432"/>
    </source>
</evidence>
<dbReference type="GO" id="GO:0032801">
    <property type="term" value="P:receptor catabolic process"/>
    <property type="evidence" value="ECO:0007669"/>
    <property type="project" value="TreeGrafter"/>
</dbReference>
<feature type="compositionally biased region" description="Pro residues" evidence="14">
    <location>
        <begin position="282"/>
        <end position="291"/>
    </location>
</feature>
<evidence type="ECO:0000256" key="4">
    <source>
        <dbReference type="ARBA" id="ARBA00017653"/>
    </source>
</evidence>
<dbReference type="InterPro" id="IPR023341">
    <property type="entry name" value="MABP"/>
</dbReference>
<feature type="domain" description="MABP" evidence="16">
    <location>
        <begin position="51"/>
        <end position="199"/>
    </location>
</feature>
<dbReference type="OrthoDB" id="6021306at2759"/>
<evidence type="ECO:0000313" key="18">
    <source>
        <dbReference type="Proteomes" id="UP000002358"/>
    </source>
</evidence>
<evidence type="ECO:0000256" key="10">
    <source>
        <dbReference type="ARBA" id="ARBA00023136"/>
    </source>
</evidence>
<evidence type="ECO:0000256" key="14">
    <source>
        <dbReference type="SAM" id="MobiDB-lite"/>
    </source>
</evidence>
<proteinExistence type="inferred from homology"/>
<protein>
    <recommendedName>
        <fullName evidence="4">Multivesicular body subunit 12A</fullName>
    </recommendedName>
    <alternativeName>
        <fullName evidence="12">ESCRT-I complex subunit MVB12A</fullName>
    </alternativeName>
    <alternativeName>
        <fullName evidence="11">Protein FAM125A</fullName>
    </alternativeName>
</protein>
<sequence length="359" mass="40056">MVRLFESRSFECSAVSCVYSCCSCRCFGSTMSRKDGNKMLVHQLSSVLPDDRPITAINIIEDLDKCPPNFTVVSRTYDLDSDADLWRESGLFIKKKSRYICFSKTEGLPHSVIEKILIIDEREPPPKGFSMISHTVDSMQKAWRKRQLCYKIRNKDLCSCAVSDIILCSRVGKGSKLAPDEFTYAGVINGVYVCYKTVPLQTGSLTAQPYANIELFQTSSPTLSNGTPHRVAPERPPKPKFVAKPTNGLYPQISPVSAGKTTENNDQDYEVLSPSARIRPTRPAPRPPPNKSPLVNSVPATYGTLPGSSDLDGVPFVLNPLLSTSATNSFSKQFPVIKIRTQKELDKEYFYDFRTERET</sequence>
<dbReference type="GO" id="GO:0046755">
    <property type="term" value="P:viral budding"/>
    <property type="evidence" value="ECO:0007669"/>
    <property type="project" value="TreeGrafter"/>
</dbReference>
<dbReference type="PANTHER" id="PTHR31612:SF2">
    <property type="entry name" value="MULTIVESICULAR BODY SUBUNIT 12A"/>
    <property type="match status" value="1"/>
</dbReference>
<keyword evidence="6" id="KW-0963">Cytoplasm</keyword>
<keyword evidence="5" id="KW-0813">Transport</keyword>
<gene>
    <name evidence="17" type="primary">100116582</name>
</gene>
<dbReference type="PANTHER" id="PTHR31612">
    <property type="entry name" value="MULTIVESICULAR BODY SUBUNIT 12A"/>
    <property type="match status" value="1"/>
</dbReference>
<dbReference type="GO" id="GO:0042058">
    <property type="term" value="P:regulation of epidermal growth factor receptor signaling pathway"/>
    <property type="evidence" value="ECO:0007669"/>
    <property type="project" value="TreeGrafter"/>
</dbReference>
<dbReference type="AlphaFoldDB" id="A0A7M7Q0E4"/>
<evidence type="ECO:0000256" key="1">
    <source>
        <dbReference type="ARBA" id="ARBA00004496"/>
    </source>
</evidence>
<evidence type="ECO:0000256" key="5">
    <source>
        <dbReference type="ARBA" id="ARBA00022448"/>
    </source>
</evidence>
<dbReference type="GO" id="GO:0019075">
    <property type="term" value="P:virus maturation"/>
    <property type="evidence" value="ECO:0007669"/>
    <property type="project" value="TreeGrafter"/>
</dbReference>
<comment type="function">
    <text evidence="13">Component of the ESCRT-I complex, a regulator of vesicular trafficking process. Required for the sorting of endocytic ubiquitinated cargos into multivesicular bodies.</text>
</comment>
<organism evidence="17 18">
    <name type="scientific">Nasonia vitripennis</name>
    <name type="common">Parasitic wasp</name>
    <dbReference type="NCBI Taxonomy" id="7425"/>
    <lineage>
        <taxon>Eukaryota</taxon>
        <taxon>Metazoa</taxon>
        <taxon>Ecdysozoa</taxon>
        <taxon>Arthropoda</taxon>
        <taxon>Hexapoda</taxon>
        <taxon>Insecta</taxon>
        <taxon>Pterygota</taxon>
        <taxon>Neoptera</taxon>
        <taxon>Endopterygota</taxon>
        <taxon>Hymenoptera</taxon>
        <taxon>Apocrita</taxon>
        <taxon>Proctotrupomorpha</taxon>
        <taxon>Chalcidoidea</taxon>
        <taxon>Pteromalidae</taxon>
        <taxon>Pteromalinae</taxon>
        <taxon>Nasonia</taxon>
    </lineage>
</organism>
<dbReference type="PROSITE" id="PS51497">
    <property type="entry name" value="UMA"/>
    <property type="match status" value="1"/>
</dbReference>
<reference evidence="17" key="1">
    <citation type="submission" date="2021-01" db="UniProtKB">
        <authorList>
            <consortium name="EnsemblMetazoa"/>
        </authorList>
    </citation>
    <scope>IDENTIFICATION</scope>
</reference>
<evidence type="ECO:0000256" key="13">
    <source>
        <dbReference type="ARBA" id="ARBA00053101"/>
    </source>
</evidence>
<dbReference type="InParanoid" id="A0A7M7Q0E4"/>
<evidence type="ECO:0000256" key="8">
    <source>
        <dbReference type="ARBA" id="ARBA00022927"/>
    </source>
</evidence>
<evidence type="ECO:0000313" key="17">
    <source>
        <dbReference type="EnsemblMetazoa" id="XP_031778614"/>
    </source>
</evidence>
<feature type="region of interest" description="Disordered" evidence="14">
    <location>
        <begin position="221"/>
        <end position="301"/>
    </location>
</feature>
<evidence type="ECO:0000256" key="2">
    <source>
        <dbReference type="ARBA" id="ARBA00004633"/>
    </source>
</evidence>
<dbReference type="InterPro" id="IPR018798">
    <property type="entry name" value="MVB12A/B"/>
</dbReference>
<evidence type="ECO:0000256" key="12">
    <source>
        <dbReference type="ARBA" id="ARBA00033024"/>
    </source>
</evidence>
<dbReference type="EnsemblMetazoa" id="XM_031922754">
    <property type="protein sequence ID" value="XP_031778614"/>
    <property type="gene ID" value="LOC100116582"/>
</dbReference>
<dbReference type="FunCoup" id="A0A7M7Q0E4">
    <property type="interactions" value="312"/>
</dbReference>
<evidence type="ECO:0000256" key="11">
    <source>
        <dbReference type="ARBA" id="ARBA00033002"/>
    </source>
</evidence>
<dbReference type="Pfam" id="PF10240">
    <property type="entry name" value="DUF2464"/>
    <property type="match status" value="1"/>
</dbReference>
<dbReference type="GO" id="GO:0005829">
    <property type="term" value="C:cytosol"/>
    <property type="evidence" value="ECO:0007669"/>
    <property type="project" value="TreeGrafter"/>
</dbReference>
<evidence type="ECO:0000259" key="16">
    <source>
        <dbReference type="PROSITE" id="PS51498"/>
    </source>
</evidence>
<dbReference type="InterPro" id="IPR040335">
    <property type="entry name" value="MVB12A"/>
</dbReference>
<keyword evidence="9" id="KW-0729">SH3-binding</keyword>
<dbReference type="GO" id="GO:0031902">
    <property type="term" value="C:late endosome membrane"/>
    <property type="evidence" value="ECO:0007669"/>
    <property type="project" value="UniProtKB-SubCell"/>
</dbReference>
<dbReference type="GO" id="GO:0017124">
    <property type="term" value="F:SH3 domain binding"/>
    <property type="evidence" value="ECO:0007669"/>
    <property type="project" value="UniProtKB-KW"/>
</dbReference>
<dbReference type="GO" id="GO:0015031">
    <property type="term" value="P:protein transport"/>
    <property type="evidence" value="ECO:0007669"/>
    <property type="project" value="UniProtKB-KW"/>
</dbReference>
<name>A0A7M7Q0E4_NASVI</name>
<dbReference type="SMR" id="A0A7M7Q0E4"/>
<evidence type="ECO:0000256" key="9">
    <source>
        <dbReference type="ARBA" id="ARBA00023036"/>
    </source>
</evidence>
<dbReference type="Gene3D" id="2.100.10.50">
    <property type="match status" value="1"/>
</dbReference>
<dbReference type="InterPro" id="IPR023340">
    <property type="entry name" value="UMA"/>
</dbReference>
<dbReference type="GO" id="GO:0032510">
    <property type="term" value="P:endosome to lysosome transport via multivesicular body sorting pathway"/>
    <property type="evidence" value="ECO:0007669"/>
    <property type="project" value="TreeGrafter"/>
</dbReference>
<keyword evidence="10" id="KW-0472">Membrane</keyword>
<comment type="similarity">
    <text evidence="3">Belongs to the MVB12 family.</text>
</comment>